<evidence type="ECO:0000256" key="1">
    <source>
        <dbReference type="SAM" id="MobiDB-lite"/>
    </source>
</evidence>
<proteinExistence type="predicted"/>
<feature type="region of interest" description="Disordered" evidence="1">
    <location>
        <begin position="1"/>
        <end position="22"/>
    </location>
</feature>
<dbReference type="AlphaFoldDB" id="A0A166WPN4"/>
<feature type="region of interest" description="Disordered" evidence="1">
    <location>
        <begin position="66"/>
        <end position="97"/>
    </location>
</feature>
<dbReference type="Proteomes" id="UP000076532">
    <property type="component" value="Unassembled WGS sequence"/>
</dbReference>
<keyword evidence="3" id="KW-1185">Reference proteome</keyword>
<organism evidence="2 3">
    <name type="scientific">Athelia psychrophila</name>
    <dbReference type="NCBI Taxonomy" id="1759441"/>
    <lineage>
        <taxon>Eukaryota</taxon>
        <taxon>Fungi</taxon>
        <taxon>Dikarya</taxon>
        <taxon>Basidiomycota</taxon>
        <taxon>Agaricomycotina</taxon>
        <taxon>Agaricomycetes</taxon>
        <taxon>Agaricomycetidae</taxon>
        <taxon>Atheliales</taxon>
        <taxon>Atheliaceae</taxon>
        <taxon>Athelia</taxon>
    </lineage>
</organism>
<feature type="region of interest" description="Disordered" evidence="1">
    <location>
        <begin position="148"/>
        <end position="186"/>
    </location>
</feature>
<evidence type="ECO:0000313" key="3">
    <source>
        <dbReference type="Proteomes" id="UP000076532"/>
    </source>
</evidence>
<reference evidence="2 3" key="1">
    <citation type="journal article" date="2016" name="Mol. Biol. Evol.">
        <title>Comparative Genomics of Early-Diverging Mushroom-Forming Fungi Provides Insights into the Origins of Lignocellulose Decay Capabilities.</title>
        <authorList>
            <person name="Nagy L.G."/>
            <person name="Riley R."/>
            <person name="Tritt A."/>
            <person name="Adam C."/>
            <person name="Daum C."/>
            <person name="Floudas D."/>
            <person name="Sun H."/>
            <person name="Yadav J.S."/>
            <person name="Pangilinan J."/>
            <person name="Larsson K.H."/>
            <person name="Matsuura K."/>
            <person name="Barry K."/>
            <person name="Labutti K."/>
            <person name="Kuo R."/>
            <person name="Ohm R.A."/>
            <person name="Bhattacharya S.S."/>
            <person name="Shirouzu T."/>
            <person name="Yoshinaga Y."/>
            <person name="Martin F.M."/>
            <person name="Grigoriev I.V."/>
            <person name="Hibbett D.S."/>
        </authorList>
    </citation>
    <scope>NUCLEOTIDE SEQUENCE [LARGE SCALE GENOMIC DNA]</scope>
    <source>
        <strain evidence="2 3">CBS 109695</strain>
    </source>
</reference>
<gene>
    <name evidence="2" type="ORF">FIBSPDRAFT_924326</name>
</gene>
<name>A0A166WPN4_9AGAM</name>
<protein>
    <submittedName>
        <fullName evidence="2">Uncharacterized protein</fullName>
    </submittedName>
</protein>
<dbReference type="EMBL" id="KV417481">
    <property type="protein sequence ID" value="KZP33972.1"/>
    <property type="molecule type" value="Genomic_DNA"/>
</dbReference>
<feature type="compositionally biased region" description="Low complexity" evidence="1">
    <location>
        <begin position="66"/>
        <end position="83"/>
    </location>
</feature>
<sequence length="212" mass="23769">MPAHPDCNSQYRTSPHAEDPKEKELVELSIQLEREHASAASAMRTKHAEIAALKTKHALVLRELTEQQAQTQQEATEAAATQESVERAHNSRNYTEDLMKDYEDETRDARAAAKTADAAARVAEEAARVAKSELRAVRKERDHYIARYGVHTDPQAGADLATSADTGSDRGVKRKREVDDIDDANTIDEQRHIKSKLRKALRLILRDHLCDP</sequence>
<accession>A0A166WPN4</accession>
<feature type="compositionally biased region" description="Basic and acidic residues" evidence="1">
    <location>
        <begin position="84"/>
        <end position="97"/>
    </location>
</feature>
<evidence type="ECO:0000313" key="2">
    <source>
        <dbReference type="EMBL" id="KZP33972.1"/>
    </source>
</evidence>